<dbReference type="SMART" id="SM00248">
    <property type="entry name" value="ANK"/>
    <property type="match status" value="5"/>
</dbReference>
<dbReference type="InterPro" id="IPR032425">
    <property type="entry name" value="FERM_f0"/>
</dbReference>
<evidence type="ECO:0000256" key="3">
    <source>
        <dbReference type="SAM" id="MobiDB-lite"/>
    </source>
</evidence>
<evidence type="ECO:0000256" key="2">
    <source>
        <dbReference type="SAM" id="Coils"/>
    </source>
</evidence>
<name>A0ABQ8EWP8_9FUNG</name>
<feature type="repeat" description="ANK" evidence="1">
    <location>
        <begin position="291"/>
        <end position="323"/>
    </location>
</feature>
<comment type="caution">
    <text evidence="5">The sequence shown here is derived from an EMBL/GenBank/DDBJ whole genome shotgun (WGS) entry which is preliminary data.</text>
</comment>
<dbReference type="InterPro" id="IPR051569">
    <property type="entry name" value="SHANK"/>
</dbReference>
<keyword evidence="6" id="KW-1185">Reference proteome</keyword>
<dbReference type="PANTHER" id="PTHR24135">
    <property type="entry name" value="SH3 AND MULTIPLE ANKYRIN REPEAT DOMAINS PROTEIN"/>
    <property type="match status" value="1"/>
</dbReference>
<accession>A0ABQ8EWP8</accession>
<evidence type="ECO:0000256" key="1">
    <source>
        <dbReference type="PROSITE-ProRule" id="PRU00023"/>
    </source>
</evidence>
<feature type="domain" description="Talin N-terminal F0" evidence="4">
    <location>
        <begin position="34"/>
        <end position="110"/>
    </location>
</feature>
<sequence length="692" mass="75081">MAANNEPIALLGLPSSGAHGGSMLLGSSSTSVVLRINVPSLKLQKAIKSQTCDTVWMLKKQLIDKFGSESKDCWNFGIFLHGKEGKQGKFLDERKDLSVYNIDSNSQIDFALKIRLNAESDSKKQRKLLEEVQKGNLDRAREKITKSVETNFWTDNQETLLATAVMNNDRDMIVLLLENGAFIDYRNGDKDGWKTPLHMAAVHNKNIALKTLLEYGAWANAVDTVGLTPIYYAATAGFSECVLRLLMAKADTEVYDESGKGPLHQAALNNFDCIVAMLIDFGANMHSVNVAGNTPLHVAATRNSKESTKWLLLRGAARDRRNKTSKTPQEAAIQANCPDTANIINKFTDDQIVPPPPLGCIEGDTTLIISNILASIAASIGGEYKPQPFVAKAVHARMSALYSPSIASNANPHAGAAQGALQSQASPLNMAPSQTQSPLLQRRPQSGNMSESDLFSESRKSVRRSVVMPPPPPRHHVSVLGIPTADASVHSRNGTEHMSHDPSEGSTADNTTTTTTTAMSTHQPSSDGPLDEAETHPSQLSQSGLDLSESMGSILPSRRSVHHEDLTDAGSWSATNLQKHDALKARNRSHLALSGSRSLNPVGPTSIVATRHVTMAEDSDINQQPEVLYALKRIFGDHRMTSSNGNITCSRTDATSIVEGVDELEAILSQTLQSIHQLEAENRRLHEELGHI</sequence>
<dbReference type="Proteomes" id="UP001648503">
    <property type="component" value="Unassembled WGS sequence"/>
</dbReference>
<feature type="repeat" description="ANK" evidence="1">
    <location>
        <begin position="156"/>
        <end position="188"/>
    </location>
</feature>
<feature type="repeat" description="ANK" evidence="1">
    <location>
        <begin position="258"/>
        <end position="290"/>
    </location>
</feature>
<gene>
    <name evidence="5" type="ORF">BASA50_011277</name>
</gene>
<dbReference type="InterPro" id="IPR036770">
    <property type="entry name" value="Ankyrin_rpt-contain_sf"/>
</dbReference>
<feature type="compositionally biased region" description="Basic and acidic residues" evidence="3">
    <location>
        <begin position="493"/>
        <end position="503"/>
    </location>
</feature>
<dbReference type="Pfam" id="PF16511">
    <property type="entry name" value="FERM_f0"/>
    <property type="match status" value="1"/>
</dbReference>
<feature type="region of interest" description="Disordered" evidence="3">
    <location>
        <begin position="412"/>
        <end position="550"/>
    </location>
</feature>
<feature type="coiled-coil region" evidence="2">
    <location>
        <begin position="661"/>
        <end position="688"/>
    </location>
</feature>
<organism evidence="5 6">
    <name type="scientific">Batrachochytrium salamandrivorans</name>
    <dbReference type="NCBI Taxonomy" id="1357716"/>
    <lineage>
        <taxon>Eukaryota</taxon>
        <taxon>Fungi</taxon>
        <taxon>Fungi incertae sedis</taxon>
        <taxon>Chytridiomycota</taxon>
        <taxon>Chytridiomycota incertae sedis</taxon>
        <taxon>Chytridiomycetes</taxon>
        <taxon>Rhizophydiales</taxon>
        <taxon>Rhizophydiales incertae sedis</taxon>
        <taxon>Batrachochytrium</taxon>
    </lineage>
</organism>
<keyword evidence="1" id="KW-0040">ANK repeat</keyword>
<reference evidence="5 6" key="1">
    <citation type="submission" date="2021-02" db="EMBL/GenBank/DDBJ databases">
        <title>Variation within the Batrachochytrium salamandrivorans European outbreak.</title>
        <authorList>
            <person name="Kelly M."/>
            <person name="Pasmans F."/>
            <person name="Shea T.P."/>
            <person name="Munoz J.F."/>
            <person name="Carranza S."/>
            <person name="Cuomo C.A."/>
            <person name="Martel A."/>
        </authorList>
    </citation>
    <scope>NUCLEOTIDE SEQUENCE [LARGE SCALE GENOMIC DNA]</scope>
    <source>
        <strain evidence="5 6">AMFP18/2</strain>
    </source>
</reference>
<feature type="compositionally biased region" description="Low complexity" evidence="3">
    <location>
        <begin position="414"/>
        <end position="426"/>
    </location>
</feature>
<protein>
    <recommendedName>
        <fullName evidence="4">Talin N-terminal F0 domain-containing protein</fullName>
    </recommendedName>
</protein>
<proteinExistence type="predicted"/>
<dbReference type="SUPFAM" id="SSF48403">
    <property type="entry name" value="Ankyrin repeat"/>
    <property type="match status" value="1"/>
</dbReference>
<dbReference type="Pfam" id="PF12796">
    <property type="entry name" value="Ank_2"/>
    <property type="match status" value="2"/>
</dbReference>
<dbReference type="InterPro" id="IPR002110">
    <property type="entry name" value="Ankyrin_rpt"/>
</dbReference>
<dbReference type="PANTHER" id="PTHR24135:SF28">
    <property type="entry name" value="LD13733P"/>
    <property type="match status" value="1"/>
</dbReference>
<dbReference type="EMBL" id="JAFCIX010000555">
    <property type="protein sequence ID" value="KAH6587673.1"/>
    <property type="molecule type" value="Genomic_DNA"/>
</dbReference>
<dbReference type="Gene3D" id="3.10.20.90">
    <property type="entry name" value="Phosphatidylinositol 3-kinase Catalytic Subunit, Chain A, domain 1"/>
    <property type="match status" value="1"/>
</dbReference>
<evidence type="ECO:0000313" key="6">
    <source>
        <dbReference type="Proteomes" id="UP001648503"/>
    </source>
</evidence>
<dbReference type="Gene3D" id="1.25.40.20">
    <property type="entry name" value="Ankyrin repeat-containing domain"/>
    <property type="match status" value="1"/>
</dbReference>
<feature type="repeat" description="ANK" evidence="1">
    <location>
        <begin position="192"/>
        <end position="224"/>
    </location>
</feature>
<keyword evidence="2" id="KW-0175">Coiled coil</keyword>
<feature type="compositionally biased region" description="Polar residues" evidence="3">
    <location>
        <begin position="536"/>
        <end position="545"/>
    </location>
</feature>
<feature type="compositionally biased region" description="Polar residues" evidence="3">
    <location>
        <begin position="431"/>
        <end position="455"/>
    </location>
</feature>
<feature type="repeat" description="ANK" evidence="1">
    <location>
        <begin position="225"/>
        <end position="257"/>
    </location>
</feature>
<evidence type="ECO:0000259" key="4">
    <source>
        <dbReference type="Pfam" id="PF16511"/>
    </source>
</evidence>
<dbReference type="PROSITE" id="PS50088">
    <property type="entry name" value="ANK_REPEAT"/>
    <property type="match status" value="5"/>
</dbReference>
<dbReference type="PROSITE" id="PS50297">
    <property type="entry name" value="ANK_REP_REGION"/>
    <property type="match status" value="3"/>
</dbReference>
<evidence type="ECO:0000313" key="5">
    <source>
        <dbReference type="EMBL" id="KAH6587673.1"/>
    </source>
</evidence>